<evidence type="ECO:0000256" key="1">
    <source>
        <dbReference type="SAM" id="MobiDB-lite"/>
    </source>
</evidence>
<evidence type="ECO:0000313" key="3">
    <source>
        <dbReference type="EMBL" id="CAE7530189.1"/>
    </source>
</evidence>
<dbReference type="AlphaFoldDB" id="A0A812TF36"/>
<proteinExistence type="predicted"/>
<dbReference type="InterPro" id="IPR022035">
    <property type="entry name" value="PCIF1_WW"/>
</dbReference>
<accession>A0A812TF36</accession>
<sequence length="431" mass="48477">MISQNWSKLKPQCAKKPRPKRAPDRPSKLVRRGSKTKRSKHREEVSKNRLLQWVGLELGRWDVMDEVVAGYDLHISPSLGGADSKRNEQKRKRHLEAWLWARMFHPLLPLGEPSAEALKHGDEQLLQKLVNAGLSKKEARARIRKLAIILSSEIVPATDIRIQVDEHGSDLIKLRCGKRTVEVLPRHFAKLRDLHVGSSLQLHLAVFLVLARYRVLQVHEKGGGNQGALPDSVFGVLQKWFSKPVIEAFASPLNTLAGAGYYHSAFSDVDGLFGSRGSFFEASILEGVVEVNPPFDEDIVWRTAVFCQQCLERATAEKKMLAFVVVIPETEWAGHAEFLKSQFLRRSITLLAGNHFYQVGNQHTNHCRTYPASRNTSLLLLSSRPLAGANALCTKLHTAFQTQPAATKPALIIRCLFELFFMNCEPFFVSL</sequence>
<dbReference type="GO" id="GO:0016422">
    <property type="term" value="F:mRNA (2'-O-methyladenosine-N6-)-methyltransferase activity"/>
    <property type="evidence" value="ECO:0007669"/>
    <property type="project" value="InterPro"/>
</dbReference>
<dbReference type="OrthoDB" id="193787at2759"/>
<dbReference type="GO" id="GO:0099122">
    <property type="term" value="F:RNA polymerase II C-terminal domain binding"/>
    <property type="evidence" value="ECO:0007669"/>
    <property type="project" value="InterPro"/>
</dbReference>
<dbReference type="EMBL" id="CAJNJA010024670">
    <property type="protein sequence ID" value="CAE7530189.1"/>
    <property type="molecule type" value="Genomic_DNA"/>
</dbReference>
<dbReference type="Pfam" id="PF12237">
    <property type="entry name" value="PCIF1_WW"/>
    <property type="match status" value="1"/>
</dbReference>
<dbReference type="PANTHER" id="PTHR21727:SF0">
    <property type="entry name" value="MRNA (2'-O-METHYLADENOSINE-N(6)-)-METHYLTRANSFERASE"/>
    <property type="match status" value="1"/>
</dbReference>
<keyword evidence="4" id="KW-1185">Reference proteome</keyword>
<comment type="caution">
    <text evidence="3">The sequence shown here is derived from an EMBL/GenBank/DDBJ whole genome shotgun (WGS) entry which is preliminary data.</text>
</comment>
<evidence type="ECO:0000259" key="2">
    <source>
        <dbReference type="Pfam" id="PF12237"/>
    </source>
</evidence>
<dbReference type="InterPro" id="IPR039881">
    <property type="entry name" value="PCIF1-like"/>
</dbReference>
<dbReference type="PANTHER" id="PTHR21727">
    <property type="entry name" value="PHOSPHORYLATED CTD INTERACTING FACTOR 1"/>
    <property type="match status" value="1"/>
</dbReference>
<name>A0A812TF36_9DINO</name>
<evidence type="ECO:0000313" key="4">
    <source>
        <dbReference type="Proteomes" id="UP000601435"/>
    </source>
</evidence>
<feature type="compositionally biased region" description="Basic residues" evidence="1">
    <location>
        <begin position="28"/>
        <end position="40"/>
    </location>
</feature>
<reference evidence="3" key="1">
    <citation type="submission" date="2021-02" db="EMBL/GenBank/DDBJ databases">
        <authorList>
            <person name="Dougan E. K."/>
            <person name="Rhodes N."/>
            <person name="Thang M."/>
            <person name="Chan C."/>
        </authorList>
    </citation>
    <scope>NUCLEOTIDE SEQUENCE</scope>
</reference>
<dbReference type="Proteomes" id="UP000601435">
    <property type="component" value="Unassembled WGS sequence"/>
</dbReference>
<gene>
    <name evidence="3" type="primary">pcif1</name>
    <name evidence="3" type="ORF">SNEC2469_LOCUS15218</name>
</gene>
<feature type="region of interest" description="Disordered" evidence="1">
    <location>
        <begin position="1"/>
        <end position="44"/>
    </location>
</feature>
<protein>
    <submittedName>
        <fullName evidence="3">Pcif1 protein</fullName>
    </submittedName>
</protein>
<feature type="domain" description="PCIF1 WW" evidence="2">
    <location>
        <begin position="201"/>
        <end position="358"/>
    </location>
</feature>
<organism evidence="3 4">
    <name type="scientific">Symbiodinium necroappetens</name>
    <dbReference type="NCBI Taxonomy" id="1628268"/>
    <lineage>
        <taxon>Eukaryota</taxon>
        <taxon>Sar</taxon>
        <taxon>Alveolata</taxon>
        <taxon>Dinophyceae</taxon>
        <taxon>Suessiales</taxon>
        <taxon>Symbiodiniaceae</taxon>
        <taxon>Symbiodinium</taxon>
    </lineage>
</organism>